<evidence type="ECO:0000256" key="6">
    <source>
        <dbReference type="SAM" id="MobiDB-lite"/>
    </source>
</evidence>
<dbReference type="GO" id="GO:0031122">
    <property type="term" value="P:cytoplasmic microtubule organization"/>
    <property type="evidence" value="ECO:0007669"/>
    <property type="project" value="TreeGrafter"/>
</dbReference>
<feature type="region of interest" description="Disordered" evidence="6">
    <location>
        <begin position="189"/>
        <end position="225"/>
    </location>
</feature>
<dbReference type="PANTHER" id="PTHR19302:SF14">
    <property type="entry name" value="GAMMA-TUBULIN COMPLEX COMPONENT 3"/>
    <property type="match status" value="1"/>
</dbReference>
<evidence type="ECO:0000256" key="5">
    <source>
        <dbReference type="ARBA" id="ARBA00023212"/>
    </source>
</evidence>
<keyword evidence="4" id="KW-0493">Microtubule</keyword>
<evidence type="ECO:0000256" key="4">
    <source>
        <dbReference type="ARBA" id="ARBA00022701"/>
    </source>
</evidence>
<evidence type="ECO:0000256" key="1">
    <source>
        <dbReference type="ARBA" id="ARBA00004245"/>
    </source>
</evidence>
<accession>A0A5J4WMG3</accession>
<dbReference type="GO" id="GO:0000930">
    <property type="term" value="C:gamma-tubulin complex"/>
    <property type="evidence" value="ECO:0007669"/>
    <property type="project" value="TreeGrafter"/>
</dbReference>
<organism evidence="9 10">
    <name type="scientific">Streblomastix strix</name>
    <dbReference type="NCBI Taxonomy" id="222440"/>
    <lineage>
        <taxon>Eukaryota</taxon>
        <taxon>Metamonada</taxon>
        <taxon>Preaxostyla</taxon>
        <taxon>Oxymonadida</taxon>
        <taxon>Streblomastigidae</taxon>
        <taxon>Streblomastix</taxon>
    </lineage>
</organism>
<dbReference type="Proteomes" id="UP000324800">
    <property type="component" value="Unassembled WGS sequence"/>
</dbReference>
<dbReference type="InterPro" id="IPR040457">
    <property type="entry name" value="GCP_C"/>
</dbReference>
<gene>
    <name evidence="9" type="ORF">EZS28_008293</name>
</gene>
<dbReference type="GO" id="GO:0051225">
    <property type="term" value="P:spindle assembly"/>
    <property type="evidence" value="ECO:0007669"/>
    <property type="project" value="TreeGrafter"/>
</dbReference>
<dbReference type="GO" id="GO:0000278">
    <property type="term" value="P:mitotic cell cycle"/>
    <property type="evidence" value="ECO:0007669"/>
    <property type="project" value="TreeGrafter"/>
</dbReference>
<feature type="compositionally biased region" description="Polar residues" evidence="6">
    <location>
        <begin position="204"/>
        <end position="216"/>
    </location>
</feature>
<feature type="region of interest" description="Disordered" evidence="6">
    <location>
        <begin position="656"/>
        <end position="740"/>
    </location>
</feature>
<dbReference type="Gene3D" id="1.20.120.1900">
    <property type="entry name" value="Gamma-tubulin complex, C-terminal domain"/>
    <property type="match status" value="1"/>
</dbReference>
<dbReference type="GO" id="GO:0007020">
    <property type="term" value="P:microtubule nucleation"/>
    <property type="evidence" value="ECO:0007669"/>
    <property type="project" value="InterPro"/>
</dbReference>
<name>A0A5J4WMG3_9EUKA</name>
<evidence type="ECO:0000313" key="10">
    <source>
        <dbReference type="Proteomes" id="UP000324800"/>
    </source>
</evidence>
<keyword evidence="5" id="KW-0206">Cytoskeleton</keyword>
<dbReference type="AlphaFoldDB" id="A0A5J4WMG3"/>
<dbReference type="Pfam" id="PF17681">
    <property type="entry name" value="GCP_N_terminal"/>
    <property type="match status" value="1"/>
</dbReference>
<dbReference type="Pfam" id="PF04130">
    <property type="entry name" value="GCP_C_terminal"/>
    <property type="match status" value="1"/>
</dbReference>
<protein>
    <submittedName>
        <fullName evidence="9">Uncharacterized protein</fullName>
    </submittedName>
</protein>
<reference evidence="9 10" key="1">
    <citation type="submission" date="2019-03" db="EMBL/GenBank/DDBJ databases">
        <title>Single cell metagenomics reveals metabolic interactions within the superorganism composed of flagellate Streblomastix strix and complex community of Bacteroidetes bacteria on its surface.</title>
        <authorList>
            <person name="Treitli S.C."/>
            <person name="Kolisko M."/>
            <person name="Husnik F."/>
            <person name="Keeling P."/>
            <person name="Hampl V."/>
        </authorList>
    </citation>
    <scope>NUCLEOTIDE SEQUENCE [LARGE SCALE GENOMIC DNA]</scope>
    <source>
        <strain evidence="9">ST1C</strain>
    </source>
</reference>
<sequence length="831" mass="95528">MIEDLLRNLSYAVAPSVAFNEDHAKTLAVFADREPQTQQPLRLIKPKISRNNIERYTQLTAKLQLNQQPLSNAGVLKVLCAYSGSVEGEKIKYNEEIERYSVFDKVEVSNSQRVLINQILLLGSLHKLLRKLLDYKRTDPSAGLIEKQFVSAVEEELYGINQLAASLERELLKEKYEAEIMNQQQIQQYQQFDQDGEDRRDDGSVSSYPTASSRPTSVKPFTAPNSARNINANTQIMPFSSAKLSALINVVVQCKGGQLLSELHRQLKSLSPPPLQLLLSRLLSKTCIPFFAFVQKWIENGEIEDQYHEFFVMKCESFGLQYKLAKRDLREKDKEKDKDKDRQKDKYDNKYMKQSIIDGERGQVNNLMNNERKMVFEKRNQIQLISTNADKRLKDYMINNTNLMKDLEALKGFMLLSQAWFVDSLMSQLWGEINDPKNNIAVGIPSTHLSVPSIAIQQQQQQLQQLQQGMKQQSFTTSQQSLPQKQPFNAKLQLVQRGLTHKQLTELLSSYFAVGASGRGWHSLGNRSEELPSGLDAKIGVPANVISMGNDRILKPVDTIITDVMMEKYQFCFDYFWSLKRARFVLKKIGMKINDLWRLLKTDLKGTHNLQEPSSLYEQIKDIFTLIIEFDDVFCLTYLASQGQLIRQQRANAEIEEQRREREKEEKRKEKELRRRSPSPSRQQQQSSQSPPYQSNGQSPPPSHIRRLPPIINNNNTDKGNVIRPLLSTPPVPYKSQNQLNSTLNSNQGNQLPVIPEKFAISNHIYQTIVSISTRFNDAENELRRSANSKLNDQRYVPKLIPSFLRLSEGAPLMAAEERRDKLEDFRKKEK</sequence>
<dbReference type="GO" id="GO:0043015">
    <property type="term" value="F:gamma-tubulin binding"/>
    <property type="evidence" value="ECO:0007669"/>
    <property type="project" value="InterPro"/>
</dbReference>
<dbReference type="InterPro" id="IPR007259">
    <property type="entry name" value="GCP"/>
</dbReference>
<dbReference type="OrthoDB" id="5860513at2759"/>
<dbReference type="GO" id="GO:0051321">
    <property type="term" value="P:meiotic cell cycle"/>
    <property type="evidence" value="ECO:0007669"/>
    <property type="project" value="TreeGrafter"/>
</dbReference>
<evidence type="ECO:0000259" key="8">
    <source>
        <dbReference type="Pfam" id="PF17681"/>
    </source>
</evidence>
<evidence type="ECO:0000313" key="9">
    <source>
        <dbReference type="EMBL" id="KAA6396180.1"/>
    </source>
</evidence>
<comment type="caution">
    <text evidence="9">The sequence shown here is derived from an EMBL/GenBank/DDBJ whole genome shotgun (WGS) entry which is preliminary data.</text>
</comment>
<evidence type="ECO:0000256" key="3">
    <source>
        <dbReference type="ARBA" id="ARBA00022490"/>
    </source>
</evidence>
<dbReference type="GO" id="GO:0051011">
    <property type="term" value="F:microtubule minus-end binding"/>
    <property type="evidence" value="ECO:0007669"/>
    <property type="project" value="TreeGrafter"/>
</dbReference>
<comment type="similarity">
    <text evidence="2">Belongs to the TUBGCP family.</text>
</comment>
<proteinExistence type="inferred from homology"/>
<dbReference type="InterPro" id="IPR042241">
    <property type="entry name" value="GCP_C_sf"/>
</dbReference>
<feature type="compositionally biased region" description="Basic and acidic residues" evidence="6">
    <location>
        <begin position="656"/>
        <end position="675"/>
    </location>
</feature>
<comment type="subcellular location">
    <subcellularLocation>
        <location evidence="1">Cytoplasm</location>
        <location evidence="1">Cytoskeleton</location>
    </subcellularLocation>
</comment>
<evidence type="ECO:0000259" key="7">
    <source>
        <dbReference type="Pfam" id="PF04130"/>
    </source>
</evidence>
<feature type="domain" description="Gamma tubulin complex component C-terminal" evidence="7">
    <location>
        <begin position="403"/>
        <end position="589"/>
    </location>
</feature>
<dbReference type="EMBL" id="SNRW01001494">
    <property type="protein sequence ID" value="KAA6396180.1"/>
    <property type="molecule type" value="Genomic_DNA"/>
</dbReference>
<dbReference type="InterPro" id="IPR041470">
    <property type="entry name" value="GCP_N"/>
</dbReference>
<feature type="compositionally biased region" description="Low complexity" evidence="6">
    <location>
        <begin position="678"/>
        <end position="698"/>
    </location>
</feature>
<feature type="domain" description="Gamma tubulin complex component protein N-terminal" evidence="8">
    <location>
        <begin position="86"/>
        <end position="314"/>
    </location>
</feature>
<dbReference type="GO" id="GO:0000922">
    <property type="term" value="C:spindle pole"/>
    <property type="evidence" value="ECO:0007669"/>
    <property type="project" value="InterPro"/>
</dbReference>
<dbReference type="GO" id="GO:0005874">
    <property type="term" value="C:microtubule"/>
    <property type="evidence" value="ECO:0007669"/>
    <property type="project" value="UniProtKB-KW"/>
</dbReference>
<keyword evidence="3" id="KW-0963">Cytoplasm</keyword>
<dbReference type="PANTHER" id="PTHR19302">
    <property type="entry name" value="GAMMA TUBULIN COMPLEX PROTEIN"/>
    <property type="match status" value="1"/>
</dbReference>
<evidence type="ECO:0000256" key="2">
    <source>
        <dbReference type="ARBA" id="ARBA00010337"/>
    </source>
</evidence>